<protein>
    <submittedName>
        <fullName evidence="1">Diiron oxygenase</fullName>
    </submittedName>
</protein>
<dbReference type="Proteomes" id="UP001589810">
    <property type="component" value="Unassembled WGS sequence"/>
</dbReference>
<comment type="caution">
    <text evidence="1">The sequence shown here is derived from an EMBL/GenBank/DDBJ whole genome shotgun (WGS) entry which is preliminary data.</text>
</comment>
<name>A0ABV6MPD6_9PSEU</name>
<evidence type="ECO:0000313" key="2">
    <source>
        <dbReference type="Proteomes" id="UP001589810"/>
    </source>
</evidence>
<sequence>MTGAMGRWHEQAGVRSGVRRTFHEEAEAGKVFFPERLVPYLSHEAVGELPDERRRELTVRHLHQFLLSTAHLETRVVNRGAELIANGRSGFELPASSRLDAFKVYCDEGYHALYSLDLAEQIGAVTGVAVPDWDYGGFVDRLADVAATTLPHHRRLAVLLQVVVFETLITAVLHEIPHDDTVVTAVRDTVRDHALDEGRHHRYFTGFFHELWRQLDAPTRAEVAFALPALLRGCLLWDVEPVRSSLVLAGLDNATATAVVRDCYGGDVGDERIRSICRSSLRMCESAGVFAVPGALEHFAAHGLIDGSAS</sequence>
<dbReference type="InterPro" id="IPR025859">
    <property type="entry name" value="AurF/CmlI"/>
</dbReference>
<organism evidence="1 2">
    <name type="scientific">Kutzneria chonburiensis</name>
    <dbReference type="NCBI Taxonomy" id="1483604"/>
    <lineage>
        <taxon>Bacteria</taxon>
        <taxon>Bacillati</taxon>
        <taxon>Actinomycetota</taxon>
        <taxon>Actinomycetes</taxon>
        <taxon>Pseudonocardiales</taxon>
        <taxon>Pseudonocardiaceae</taxon>
        <taxon>Kutzneria</taxon>
    </lineage>
</organism>
<dbReference type="InterPro" id="IPR012348">
    <property type="entry name" value="RNR-like"/>
</dbReference>
<evidence type="ECO:0000313" key="1">
    <source>
        <dbReference type="EMBL" id="MFC0541756.1"/>
    </source>
</evidence>
<dbReference type="RefSeq" id="WP_273942207.1">
    <property type="nucleotide sequence ID" value="NZ_CP097263.1"/>
</dbReference>
<dbReference type="Pfam" id="PF11583">
    <property type="entry name" value="AurF"/>
    <property type="match status" value="1"/>
</dbReference>
<dbReference type="Gene3D" id="1.10.620.20">
    <property type="entry name" value="Ribonucleotide Reductase, subunit A"/>
    <property type="match status" value="1"/>
</dbReference>
<proteinExistence type="predicted"/>
<keyword evidence="2" id="KW-1185">Reference proteome</keyword>
<reference evidence="1 2" key="1">
    <citation type="submission" date="2024-09" db="EMBL/GenBank/DDBJ databases">
        <authorList>
            <person name="Sun Q."/>
            <person name="Mori K."/>
        </authorList>
    </citation>
    <scope>NUCLEOTIDE SEQUENCE [LARGE SCALE GENOMIC DNA]</scope>
    <source>
        <strain evidence="1 2">TBRC 1432</strain>
    </source>
</reference>
<gene>
    <name evidence="1" type="ORF">ACFFH7_09705</name>
</gene>
<accession>A0ABV6MPD6</accession>
<dbReference type="EMBL" id="JBHLUD010000002">
    <property type="protein sequence ID" value="MFC0541756.1"/>
    <property type="molecule type" value="Genomic_DNA"/>
</dbReference>